<feature type="compositionally biased region" description="Low complexity" evidence="1">
    <location>
        <begin position="46"/>
        <end position="59"/>
    </location>
</feature>
<evidence type="ECO:0000313" key="5">
    <source>
        <dbReference type="Proteomes" id="UP000824151"/>
    </source>
</evidence>
<reference evidence="4" key="1">
    <citation type="journal article" date="2021" name="PeerJ">
        <title>Extensive microbial diversity within the chicken gut microbiome revealed by metagenomics and culture.</title>
        <authorList>
            <person name="Gilroy R."/>
            <person name="Ravi A."/>
            <person name="Getino M."/>
            <person name="Pursley I."/>
            <person name="Horton D.L."/>
            <person name="Alikhan N.F."/>
            <person name="Baker D."/>
            <person name="Gharbi K."/>
            <person name="Hall N."/>
            <person name="Watson M."/>
            <person name="Adriaenssens E.M."/>
            <person name="Foster-Nyarko E."/>
            <person name="Jarju S."/>
            <person name="Secka A."/>
            <person name="Antonio M."/>
            <person name="Oren A."/>
            <person name="Chaudhuri R.R."/>
            <person name="La Ragione R."/>
            <person name="Hildebrand F."/>
            <person name="Pallen M.J."/>
        </authorList>
    </citation>
    <scope>NUCLEOTIDE SEQUENCE</scope>
    <source>
        <strain evidence="4">ChiHejej3B27-3195</strain>
    </source>
</reference>
<feature type="transmembrane region" description="Helical" evidence="2">
    <location>
        <begin position="130"/>
        <end position="163"/>
    </location>
</feature>
<dbReference type="PANTHER" id="PTHR34473">
    <property type="entry name" value="UPF0699 TRANSMEMBRANE PROTEIN YDBS"/>
    <property type="match status" value="1"/>
</dbReference>
<name>A0A9D2A8P0_9MICC</name>
<keyword evidence="2" id="KW-0812">Transmembrane</keyword>
<feature type="compositionally biased region" description="Low complexity" evidence="1">
    <location>
        <begin position="87"/>
        <end position="106"/>
    </location>
</feature>
<protein>
    <submittedName>
        <fullName evidence="4">PH domain-containing protein</fullName>
    </submittedName>
</protein>
<dbReference type="Pfam" id="PF03703">
    <property type="entry name" value="bPH_2"/>
    <property type="match status" value="2"/>
</dbReference>
<accession>A0A9D2A8P0</accession>
<comment type="caution">
    <text evidence="4">The sequence shown here is derived from an EMBL/GenBank/DDBJ whole genome shotgun (WGS) entry which is preliminary data.</text>
</comment>
<dbReference type="Proteomes" id="UP000824151">
    <property type="component" value="Unassembled WGS sequence"/>
</dbReference>
<evidence type="ECO:0000313" key="4">
    <source>
        <dbReference type="EMBL" id="HIX00132.1"/>
    </source>
</evidence>
<dbReference type="PANTHER" id="PTHR34473:SF2">
    <property type="entry name" value="UPF0699 TRANSMEMBRANE PROTEIN YDBT"/>
    <property type="match status" value="1"/>
</dbReference>
<feature type="domain" description="YdbS-like PH" evidence="3">
    <location>
        <begin position="329"/>
        <end position="392"/>
    </location>
</feature>
<keyword evidence="2" id="KW-0472">Membrane</keyword>
<feature type="non-terminal residue" evidence="4">
    <location>
        <position position="1"/>
    </location>
</feature>
<evidence type="ECO:0000256" key="1">
    <source>
        <dbReference type="SAM" id="MobiDB-lite"/>
    </source>
</evidence>
<feature type="region of interest" description="Disordered" evidence="1">
    <location>
        <begin position="26"/>
        <end position="117"/>
    </location>
</feature>
<gene>
    <name evidence="4" type="ORF">H9871_08305</name>
</gene>
<sequence length="458" mass="48308">AEGDGTAATLAFLKKSEAEKLRADIMERAAGRGPSAQRPGAEADLAHSAGSDDGAHAAAETSAAPGQAPYGTRADTAAYGVDPDAAGTPSGPQTSPGSPTSGSPTPDAGMTAAPEPVEGREIVRVPLGRLIGSVVCGWGTIAVLALLLVGVLSLAVGLIVGYFAGDDLASTMGAVSTVIGAISLPALIPAGIGILTVYYSQLSSGFGFTATMTSVGLRIRYGLLETTSQTVPPGRVQALLIQQPIVWRPFKWHRVLVVVAGYGAGEKRSLLLPVGTFEETMRITAEMFPDLAVDHPEEVFAEGLRGTGTEGGFTQGPRSARYFDPLARRRRGYLTTPSTLMFRDGRLNRQLTMVPHERIQSLSLDQGPLQRRAKLADIHVHSPAGPFRARLKNQSLDAVTWLFNAEAEQAAVARRLSNRHHWMTAQELQEFEKSITQSDAEDDPDSPRVPAGEGSVSG</sequence>
<proteinExistence type="predicted"/>
<organism evidence="4 5">
    <name type="scientific">Candidatus Nesterenkonia stercoripullorum</name>
    <dbReference type="NCBI Taxonomy" id="2838701"/>
    <lineage>
        <taxon>Bacteria</taxon>
        <taxon>Bacillati</taxon>
        <taxon>Actinomycetota</taxon>
        <taxon>Actinomycetes</taxon>
        <taxon>Micrococcales</taxon>
        <taxon>Micrococcaceae</taxon>
        <taxon>Nesterenkonia</taxon>
    </lineage>
</organism>
<feature type="region of interest" description="Disordered" evidence="1">
    <location>
        <begin position="429"/>
        <end position="458"/>
    </location>
</feature>
<feature type="transmembrane region" description="Helical" evidence="2">
    <location>
        <begin position="175"/>
        <end position="199"/>
    </location>
</feature>
<reference evidence="4" key="2">
    <citation type="submission" date="2021-04" db="EMBL/GenBank/DDBJ databases">
        <authorList>
            <person name="Gilroy R."/>
        </authorList>
    </citation>
    <scope>NUCLEOTIDE SEQUENCE</scope>
    <source>
        <strain evidence="4">ChiHejej3B27-3195</strain>
    </source>
</reference>
<keyword evidence="2" id="KW-1133">Transmembrane helix</keyword>
<evidence type="ECO:0000256" key="2">
    <source>
        <dbReference type="SAM" id="Phobius"/>
    </source>
</evidence>
<dbReference type="InterPro" id="IPR005182">
    <property type="entry name" value="YdbS-like_PH"/>
</dbReference>
<dbReference type="AlphaFoldDB" id="A0A9D2A8P0"/>
<dbReference type="EMBL" id="DXGD01000308">
    <property type="protein sequence ID" value="HIX00132.1"/>
    <property type="molecule type" value="Genomic_DNA"/>
</dbReference>
<evidence type="ECO:0000259" key="3">
    <source>
        <dbReference type="Pfam" id="PF03703"/>
    </source>
</evidence>
<feature type="domain" description="YdbS-like PH" evidence="3">
    <location>
        <begin position="208"/>
        <end position="268"/>
    </location>
</feature>